<keyword evidence="5" id="KW-0997">Cell inner membrane</keyword>
<dbReference type="Proteomes" id="UP001626549">
    <property type="component" value="Chromosome"/>
</dbReference>
<organism evidence="6 7">
    <name type="scientific">Congregibacter brevis</name>
    <dbReference type="NCBI Taxonomy" id="3081201"/>
    <lineage>
        <taxon>Bacteria</taxon>
        <taxon>Pseudomonadati</taxon>
        <taxon>Pseudomonadota</taxon>
        <taxon>Gammaproteobacteria</taxon>
        <taxon>Cellvibrionales</taxon>
        <taxon>Halieaceae</taxon>
        <taxon>Congregibacter</taxon>
    </lineage>
</organism>
<feature type="transmembrane region" description="Helical" evidence="5">
    <location>
        <begin position="23"/>
        <end position="48"/>
    </location>
</feature>
<proteinExistence type="inferred from homology"/>
<dbReference type="RefSeq" id="WP_407329807.1">
    <property type="nucleotide sequence ID" value="NZ_CP136865.1"/>
</dbReference>
<keyword evidence="1 5" id="KW-1003">Cell membrane</keyword>
<dbReference type="HAMAP" id="MF_00189">
    <property type="entry name" value="YciB"/>
    <property type="match status" value="1"/>
</dbReference>
<comment type="similarity">
    <text evidence="5">Belongs to the YciB family.</text>
</comment>
<gene>
    <name evidence="5" type="primary">yciB</name>
    <name evidence="6" type="ORF">R0137_07700</name>
</gene>
<keyword evidence="2 5" id="KW-0812">Transmembrane</keyword>
<evidence type="ECO:0000256" key="1">
    <source>
        <dbReference type="ARBA" id="ARBA00022475"/>
    </source>
</evidence>
<name>A0ABZ0II00_9GAMM</name>
<feature type="transmembrane region" description="Helical" evidence="5">
    <location>
        <begin position="168"/>
        <end position="186"/>
    </location>
</feature>
<reference evidence="6 7" key="1">
    <citation type="submission" date="2023-10" db="EMBL/GenBank/DDBJ databases">
        <title>Two novel species belonging to the OM43/NOR5 clade.</title>
        <authorList>
            <person name="Park M."/>
        </authorList>
    </citation>
    <scope>NUCLEOTIDE SEQUENCE [LARGE SCALE GENOMIC DNA]</scope>
    <source>
        <strain evidence="6 7">IMCC45268</strain>
    </source>
</reference>
<feature type="transmembrane region" description="Helical" evidence="5">
    <location>
        <begin position="68"/>
        <end position="86"/>
    </location>
</feature>
<dbReference type="Pfam" id="PF04279">
    <property type="entry name" value="IspA"/>
    <property type="match status" value="1"/>
</dbReference>
<comment type="subcellular location">
    <subcellularLocation>
        <location evidence="5">Cell inner membrane</location>
        <topology evidence="5">Multi-pass membrane protein</topology>
    </subcellularLocation>
</comment>
<sequence>MEVRPARLCELFYNAAPLGLRGILALQTVLAIGMKQLLEFIPIALFFVVYQLDGETLRVAGWQYEFDGIFSATAVLISATALQVLISRIASGYWDKRGLWTFLAVGIFGGATLILRDQTFIQWKPTIFNWALAIAFGLFHFIGERNLLERTLGSQLELPKTVWSKLNLLWISNFLIVGALNLYVAYSYSEATWVSYKLYSSIGFTMLLTILTAVLVSPHLQADETAANTDSE</sequence>
<evidence type="ECO:0000256" key="4">
    <source>
        <dbReference type="ARBA" id="ARBA00023136"/>
    </source>
</evidence>
<dbReference type="PANTHER" id="PTHR36917">
    <property type="entry name" value="INTRACELLULAR SEPTATION PROTEIN A-RELATED"/>
    <property type="match status" value="1"/>
</dbReference>
<accession>A0ABZ0II00</accession>
<evidence type="ECO:0000256" key="3">
    <source>
        <dbReference type="ARBA" id="ARBA00022989"/>
    </source>
</evidence>
<keyword evidence="7" id="KW-1185">Reference proteome</keyword>
<dbReference type="InterPro" id="IPR006008">
    <property type="entry name" value="YciB"/>
</dbReference>
<feature type="transmembrane region" description="Helical" evidence="5">
    <location>
        <begin position="127"/>
        <end position="148"/>
    </location>
</feature>
<dbReference type="EMBL" id="CP136865">
    <property type="protein sequence ID" value="WOJ98444.1"/>
    <property type="molecule type" value="Genomic_DNA"/>
</dbReference>
<comment type="function">
    <text evidence="5">Plays a role in cell envelope biogenesis, maintenance of cell envelope integrity and membrane homeostasis.</text>
</comment>
<keyword evidence="3 5" id="KW-1133">Transmembrane helix</keyword>
<evidence type="ECO:0000256" key="2">
    <source>
        <dbReference type="ARBA" id="ARBA00022692"/>
    </source>
</evidence>
<evidence type="ECO:0000313" key="7">
    <source>
        <dbReference type="Proteomes" id="UP001626549"/>
    </source>
</evidence>
<evidence type="ECO:0000313" key="6">
    <source>
        <dbReference type="EMBL" id="WOJ98444.1"/>
    </source>
</evidence>
<evidence type="ECO:0000256" key="5">
    <source>
        <dbReference type="HAMAP-Rule" id="MF_00189"/>
    </source>
</evidence>
<feature type="transmembrane region" description="Helical" evidence="5">
    <location>
        <begin position="198"/>
        <end position="216"/>
    </location>
</feature>
<protein>
    <recommendedName>
        <fullName evidence="5">Inner membrane-spanning protein YciB</fullName>
    </recommendedName>
</protein>
<keyword evidence="4 5" id="KW-0472">Membrane</keyword>
<dbReference type="PANTHER" id="PTHR36917:SF1">
    <property type="entry name" value="INNER MEMBRANE-SPANNING PROTEIN YCIB"/>
    <property type="match status" value="1"/>
</dbReference>
<feature type="transmembrane region" description="Helical" evidence="5">
    <location>
        <begin position="98"/>
        <end position="115"/>
    </location>
</feature>